<evidence type="ECO:0000313" key="3">
    <source>
        <dbReference type="EMBL" id="KAF6763035.1"/>
    </source>
</evidence>
<keyword evidence="4" id="KW-1185">Reference proteome</keyword>
<comment type="caution">
    <text evidence="3">The sequence shown here is derived from an EMBL/GenBank/DDBJ whole genome shotgun (WGS) entry which is preliminary data.</text>
</comment>
<dbReference type="OrthoDB" id="2645170at2759"/>
<name>A0A8H6ICH9_9AGAR</name>
<feature type="transmembrane region" description="Helical" evidence="2">
    <location>
        <begin position="21"/>
        <end position="41"/>
    </location>
</feature>
<keyword evidence="2" id="KW-0472">Membrane</keyword>
<reference evidence="3 4" key="1">
    <citation type="submission" date="2020-07" db="EMBL/GenBank/DDBJ databases">
        <title>Comparative genomics of pyrophilous fungi reveals a link between fire events and developmental genes.</title>
        <authorList>
            <consortium name="DOE Joint Genome Institute"/>
            <person name="Steindorff A.S."/>
            <person name="Carver A."/>
            <person name="Calhoun S."/>
            <person name="Stillman K."/>
            <person name="Liu H."/>
            <person name="Lipzen A."/>
            <person name="Pangilinan J."/>
            <person name="Labutti K."/>
            <person name="Bruns T.D."/>
            <person name="Grigoriev I.V."/>
        </authorList>
    </citation>
    <scope>NUCLEOTIDE SEQUENCE [LARGE SCALE GENOMIC DNA]</scope>
    <source>
        <strain evidence="3 4">CBS 144469</strain>
    </source>
</reference>
<dbReference type="EMBL" id="JACGCI010000006">
    <property type="protein sequence ID" value="KAF6763035.1"/>
    <property type="molecule type" value="Genomic_DNA"/>
</dbReference>
<keyword evidence="2" id="KW-1133">Transmembrane helix</keyword>
<sequence length="143" mass="15831">MVYAALRIHRRFNLGSPLLIVFYRDGIVYFICLCLSVLASINLAANLSNPGGYRFFFTQLEISLHGILSTRMLLHLREVAARGPDALWNQRLAANWTGSWTGGDHPRTLSPLQFGSVNTEGGSTSTLVHGPHETSTREPDPHT</sequence>
<organism evidence="3 4">
    <name type="scientific">Ephemerocybe angulata</name>
    <dbReference type="NCBI Taxonomy" id="980116"/>
    <lineage>
        <taxon>Eukaryota</taxon>
        <taxon>Fungi</taxon>
        <taxon>Dikarya</taxon>
        <taxon>Basidiomycota</taxon>
        <taxon>Agaricomycotina</taxon>
        <taxon>Agaricomycetes</taxon>
        <taxon>Agaricomycetidae</taxon>
        <taxon>Agaricales</taxon>
        <taxon>Agaricineae</taxon>
        <taxon>Psathyrellaceae</taxon>
        <taxon>Ephemerocybe</taxon>
    </lineage>
</organism>
<accession>A0A8H6ICH9</accession>
<evidence type="ECO:0000256" key="1">
    <source>
        <dbReference type="SAM" id="MobiDB-lite"/>
    </source>
</evidence>
<gene>
    <name evidence="3" type="ORF">DFP72DRAFT_521096</name>
</gene>
<dbReference type="AlphaFoldDB" id="A0A8H6ICH9"/>
<evidence type="ECO:0000313" key="4">
    <source>
        <dbReference type="Proteomes" id="UP000521943"/>
    </source>
</evidence>
<keyword evidence="2" id="KW-0812">Transmembrane</keyword>
<protein>
    <submittedName>
        <fullName evidence="3">Uncharacterized protein</fullName>
    </submittedName>
</protein>
<proteinExistence type="predicted"/>
<evidence type="ECO:0000256" key="2">
    <source>
        <dbReference type="SAM" id="Phobius"/>
    </source>
</evidence>
<feature type="compositionally biased region" description="Basic and acidic residues" evidence="1">
    <location>
        <begin position="130"/>
        <end position="143"/>
    </location>
</feature>
<dbReference type="Proteomes" id="UP000521943">
    <property type="component" value="Unassembled WGS sequence"/>
</dbReference>
<feature type="region of interest" description="Disordered" evidence="1">
    <location>
        <begin position="122"/>
        <end position="143"/>
    </location>
</feature>